<gene>
    <name evidence="2" type="ORF">FPZ24_11320</name>
</gene>
<dbReference type="RefSeq" id="WP_146572057.1">
    <property type="nucleotide sequence ID" value="NZ_CP042306.1"/>
</dbReference>
<feature type="domain" description="PilZ" evidence="1">
    <location>
        <begin position="11"/>
        <end position="92"/>
    </location>
</feature>
<evidence type="ECO:0000259" key="1">
    <source>
        <dbReference type="Pfam" id="PF07238"/>
    </source>
</evidence>
<reference evidence="2 3" key="1">
    <citation type="submission" date="2019-07" db="EMBL/GenBank/DDBJ databases">
        <title>Full genome sequence of Sphingomonas sp. 4R-6-7(HKS19).</title>
        <authorList>
            <person name="Im W.-T."/>
        </authorList>
    </citation>
    <scope>NUCLEOTIDE SEQUENCE [LARGE SCALE GENOMIC DNA]</scope>
    <source>
        <strain evidence="2 3">HKS19</strain>
    </source>
</reference>
<accession>A0A5B8LJF5</accession>
<sequence>MTYQTALGLSERRAAERHKSVLTAGKIVVAGRDHFCLVRNVATGGLLIEMPEPPAAGSRVRIETAGLEACDASVIWREDRLAGLEFLLPQDVDLVGRRVSGEAGLVVRGPRFRSDRVAELRIADRHRVVEVVNISIGGAKLRGASGLESNALGQLIMGRPMPALLGNVRWSVGDEVGFKFAQPLSRESMAVLLS</sequence>
<dbReference type="Pfam" id="PF07238">
    <property type="entry name" value="PilZ"/>
    <property type="match status" value="2"/>
</dbReference>
<dbReference type="KEGG" id="spai:FPZ24_11320"/>
<dbReference type="AlphaFoldDB" id="A0A5B8LJF5"/>
<dbReference type="GO" id="GO:0035438">
    <property type="term" value="F:cyclic-di-GMP binding"/>
    <property type="evidence" value="ECO:0007669"/>
    <property type="project" value="InterPro"/>
</dbReference>
<evidence type="ECO:0000313" key="2">
    <source>
        <dbReference type="EMBL" id="QDZ07999.1"/>
    </source>
</evidence>
<dbReference type="EMBL" id="CP042306">
    <property type="protein sequence ID" value="QDZ07999.1"/>
    <property type="molecule type" value="Genomic_DNA"/>
</dbReference>
<evidence type="ECO:0000313" key="3">
    <source>
        <dbReference type="Proteomes" id="UP000315673"/>
    </source>
</evidence>
<feature type="domain" description="PilZ" evidence="1">
    <location>
        <begin position="109"/>
        <end position="192"/>
    </location>
</feature>
<dbReference type="OrthoDB" id="7929489at2"/>
<dbReference type="Proteomes" id="UP000315673">
    <property type="component" value="Chromosome"/>
</dbReference>
<name>A0A5B8LJF5_9SPHN</name>
<dbReference type="SUPFAM" id="SSF141371">
    <property type="entry name" value="PilZ domain-like"/>
    <property type="match status" value="2"/>
</dbReference>
<organism evidence="2 3">
    <name type="scientific">Sphingomonas panacisoli</name>
    <dbReference type="NCBI Taxonomy" id="1813879"/>
    <lineage>
        <taxon>Bacteria</taxon>
        <taxon>Pseudomonadati</taxon>
        <taxon>Pseudomonadota</taxon>
        <taxon>Alphaproteobacteria</taxon>
        <taxon>Sphingomonadales</taxon>
        <taxon>Sphingomonadaceae</taxon>
        <taxon>Sphingomonas</taxon>
    </lineage>
</organism>
<proteinExistence type="predicted"/>
<protein>
    <submittedName>
        <fullName evidence="2">PilZ domain-containing protein</fullName>
    </submittedName>
</protein>
<dbReference type="InterPro" id="IPR009875">
    <property type="entry name" value="PilZ_domain"/>
</dbReference>
<keyword evidence="3" id="KW-1185">Reference proteome</keyword>